<reference evidence="1 2" key="2">
    <citation type="journal article" date="2013" name="PLoS ONE">
        <title>INDIGO - INtegrated Data Warehouse of MIcrobial GenOmes with Examples from the Red Sea Extremophiles.</title>
        <authorList>
            <person name="Alam I."/>
            <person name="Antunes A."/>
            <person name="Kamau A.A."/>
            <person name="Ba Alawi W."/>
            <person name="Kalkatawi M."/>
            <person name="Stingl U."/>
            <person name="Bajic V.B."/>
        </authorList>
    </citation>
    <scope>NUCLEOTIDE SEQUENCE [LARGE SCALE GENOMIC DNA]</scope>
    <source>
        <strain evidence="1 2">SARL4B</strain>
    </source>
</reference>
<comment type="caution">
    <text evidence="1">The sequence shown here is derived from an EMBL/GenBank/DDBJ whole genome shotgun (WGS) entry which is preliminary data.</text>
</comment>
<dbReference type="PATRIC" id="fig|1033806.13.peg.492"/>
<dbReference type="Proteomes" id="UP000003861">
    <property type="component" value="Unassembled WGS sequence"/>
</dbReference>
<evidence type="ECO:0000313" key="1">
    <source>
        <dbReference type="EMBL" id="ERJ07236.1"/>
    </source>
</evidence>
<accession>U2E5L7</accession>
<reference evidence="1 2" key="1">
    <citation type="journal article" date="2011" name="J. Bacteriol.">
        <title>Genome sequence of Halorhabdus tiamatea, the first archaeon isolated from a deep-sea anoxic brine lake.</title>
        <authorList>
            <person name="Antunes A."/>
            <person name="Alam I."/>
            <person name="Bajic V.B."/>
            <person name="Stingl U."/>
        </authorList>
    </citation>
    <scope>NUCLEOTIDE SEQUENCE [LARGE SCALE GENOMIC DNA]</scope>
    <source>
        <strain evidence="1 2">SARL4B</strain>
    </source>
</reference>
<gene>
    <name evidence="1" type="ORF">HLRTI_000594</name>
</gene>
<dbReference type="AlphaFoldDB" id="U2E5L7"/>
<name>U2E5L7_9EURY</name>
<dbReference type="EMBL" id="AFNT02000005">
    <property type="protein sequence ID" value="ERJ07236.1"/>
    <property type="molecule type" value="Genomic_DNA"/>
</dbReference>
<evidence type="ECO:0000313" key="2">
    <source>
        <dbReference type="Proteomes" id="UP000003861"/>
    </source>
</evidence>
<protein>
    <submittedName>
        <fullName evidence="1">Uncharacterized protein</fullName>
    </submittedName>
</protein>
<proteinExistence type="predicted"/>
<dbReference type="OrthoDB" id="333411at2157"/>
<sequence length="103" mass="11547">MTDSRAIFVWKLARRHSWGSPIPARQLIRLVAGSADHDELATVLERDVLELPFVVRSPDGIHIPNGQDAHVAAANWLRENTELDDFKISATLSRLPADWPAKE</sequence>
<dbReference type="GeneID" id="43502943"/>
<organism evidence="1 2">
    <name type="scientific">Halorhabdus tiamatea SARL4B</name>
    <dbReference type="NCBI Taxonomy" id="1033806"/>
    <lineage>
        <taxon>Archaea</taxon>
        <taxon>Methanobacteriati</taxon>
        <taxon>Methanobacteriota</taxon>
        <taxon>Stenosarchaea group</taxon>
        <taxon>Halobacteria</taxon>
        <taxon>Halobacteriales</taxon>
        <taxon>Haloarculaceae</taxon>
        <taxon>Halorhabdus</taxon>
    </lineage>
</organism>
<dbReference type="RefSeq" id="WP_021029367.1">
    <property type="nucleotide sequence ID" value="NC_021921.1"/>
</dbReference>